<dbReference type="AlphaFoldDB" id="A0A4V2ELC6"/>
<dbReference type="InterPro" id="IPR016039">
    <property type="entry name" value="Thiolase-like"/>
</dbReference>
<keyword evidence="6" id="KW-1185">Reference proteome</keyword>
<dbReference type="RefSeq" id="WP_130477909.1">
    <property type="nucleotide sequence ID" value="NZ_SFCC01000013.1"/>
</dbReference>
<dbReference type="PANTHER" id="PTHR11712">
    <property type="entry name" value="POLYKETIDE SYNTHASE-RELATED"/>
    <property type="match status" value="1"/>
</dbReference>
<dbReference type="InterPro" id="IPR018201">
    <property type="entry name" value="Ketoacyl_synth_AS"/>
</dbReference>
<comment type="caution">
    <text evidence="5">The sequence shown here is derived from an EMBL/GenBank/DDBJ whole genome shotgun (WGS) entry which is preliminary data.</text>
</comment>
<sequence>MVRVVVTGLGPVSSVGTGVEEFATALRTGRSGISAISGFDASGFPHRNGGEVVGFDPAGHLRTVDPARWGRSSLFAASAARLAAADARLDPGSVAAGRAHAIMGTTSGESQVAEALTAQIVEDGFAAQDPGLLGQLPAGRLAHAVSTELGLYGESLTIATACSASNYAIGYAYDLLLSGEADVVFAGGADSVCRWAHAGFYRLGALAKEACTPFDRDRAGILTGEGGAVLALETLDHARRRGAHVYAELLGYGLNCDASHPVTPDAASVAECMRLAHRNAGVTPADVDYICAHGTGTRLNDLVESRAVLEVFGSAPPPISSIKSMLGHTMGAACGFGAIASVLAIDRGFLPPTVTWSTPDPELPGIDPVPGRARPARVRVAQNDGFAFGGNNAIVMLGAPR</sequence>
<dbReference type="PANTHER" id="PTHR11712:SF336">
    <property type="entry name" value="3-OXOACYL-[ACYL-CARRIER-PROTEIN] SYNTHASE, MITOCHONDRIAL"/>
    <property type="match status" value="1"/>
</dbReference>
<keyword evidence="2 3" id="KW-0808">Transferase</keyword>
<evidence type="ECO:0000256" key="2">
    <source>
        <dbReference type="ARBA" id="ARBA00022679"/>
    </source>
</evidence>
<dbReference type="InterPro" id="IPR014031">
    <property type="entry name" value="Ketoacyl_synth_C"/>
</dbReference>
<dbReference type="EMBL" id="SFCC01000013">
    <property type="protein sequence ID" value="RZQ61095.1"/>
    <property type="molecule type" value="Genomic_DNA"/>
</dbReference>
<dbReference type="Gene3D" id="3.40.47.10">
    <property type="match status" value="1"/>
</dbReference>
<name>A0A4V2ELC6_9PSEU</name>
<reference evidence="5 6" key="1">
    <citation type="submission" date="2019-02" db="EMBL/GenBank/DDBJ databases">
        <title>Draft genome sequence of Amycolatopsis sp. 8-3EHSu isolated from roots of Suaeda maritima.</title>
        <authorList>
            <person name="Duangmal K."/>
            <person name="Chantavorakit T."/>
        </authorList>
    </citation>
    <scope>NUCLEOTIDE SEQUENCE [LARGE SCALE GENOMIC DNA]</scope>
    <source>
        <strain evidence="5 6">8-3EHSu</strain>
    </source>
</reference>
<dbReference type="PROSITE" id="PS52004">
    <property type="entry name" value="KS3_2"/>
    <property type="match status" value="1"/>
</dbReference>
<evidence type="ECO:0000259" key="4">
    <source>
        <dbReference type="PROSITE" id="PS52004"/>
    </source>
</evidence>
<evidence type="ECO:0000313" key="6">
    <source>
        <dbReference type="Proteomes" id="UP000292003"/>
    </source>
</evidence>
<dbReference type="GO" id="GO:0004315">
    <property type="term" value="F:3-oxoacyl-[acyl-carrier-protein] synthase activity"/>
    <property type="evidence" value="ECO:0007669"/>
    <property type="project" value="InterPro"/>
</dbReference>
<dbReference type="OrthoDB" id="9808669at2"/>
<accession>A0A4V2ELC6</accession>
<dbReference type="SUPFAM" id="SSF53901">
    <property type="entry name" value="Thiolase-like"/>
    <property type="match status" value="2"/>
</dbReference>
<comment type="similarity">
    <text evidence="1 3">Belongs to the thiolase-like superfamily. Beta-ketoacyl-ACP synthases family.</text>
</comment>
<dbReference type="CDD" id="cd00834">
    <property type="entry name" value="KAS_I_II"/>
    <property type="match status" value="1"/>
</dbReference>
<proteinExistence type="inferred from homology"/>
<dbReference type="PROSITE" id="PS00606">
    <property type="entry name" value="KS3_1"/>
    <property type="match status" value="1"/>
</dbReference>
<organism evidence="5 6">
    <name type="scientific">Amycolatopsis suaedae</name>
    <dbReference type="NCBI Taxonomy" id="2510978"/>
    <lineage>
        <taxon>Bacteria</taxon>
        <taxon>Bacillati</taxon>
        <taxon>Actinomycetota</taxon>
        <taxon>Actinomycetes</taxon>
        <taxon>Pseudonocardiales</taxon>
        <taxon>Pseudonocardiaceae</taxon>
        <taxon>Amycolatopsis</taxon>
    </lineage>
</organism>
<evidence type="ECO:0000256" key="1">
    <source>
        <dbReference type="ARBA" id="ARBA00008467"/>
    </source>
</evidence>
<dbReference type="InterPro" id="IPR020841">
    <property type="entry name" value="PKS_Beta-ketoAc_synthase_dom"/>
</dbReference>
<gene>
    <name evidence="5" type="ORF">EWH70_24720</name>
</gene>
<evidence type="ECO:0000256" key="3">
    <source>
        <dbReference type="RuleBase" id="RU003694"/>
    </source>
</evidence>
<dbReference type="Pfam" id="PF02801">
    <property type="entry name" value="Ketoacyl-synt_C"/>
    <property type="match status" value="1"/>
</dbReference>
<dbReference type="GO" id="GO:0006633">
    <property type="term" value="P:fatty acid biosynthetic process"/>
    <property type="evidence" value="ECO:0007669"/>
    <property type="project" value="InterPro"/>
</dbReference>
<dbReference type="InterPro" id="IPR014030">
    <property type="entry name" value="Ketoacyl_synth_N"/>
</dbReference>
<evidence type="ECO:0000313" key="5">
    <source>
        <dbReference type="EMBL" id="RZQ61095.1"/>
    </source>
</evidence>
<feature type="domain" description="Ketosynthase family 3 (KS3)" evidence="4">
    <location>
        <begin position="1"/>
        <end position="399"/>
    </location>
</feature>
<protein>
    <submittedName>
        <fullName evidence="5">Beta-ketoacyl-[acyl-carrier-protein] synthase family protein</fullName>
    </submittedName>
</protein>
<dbReference type="Proteomes" id="UP000292003">
    <property type="component" value="Unassembled WGS sequence"/>
</dbReference>
<dbReference type="Pfam" id="PF00109">
    <property type="entry name" value="ketoacyl-synt"/>
    <property type="match status" value="1"/>
</dbReference>
<dbReference type="SMART" id="SM00825">
    <property type="entry name" value="PKS_KS"/>
    <property type="match status" value="1"/>
</dbReference>
<dbReference type="InterPro" id="IPR000794">
    <property type="entry name" value="Beta-ketoacyl_synthase"/>
</dbReference>